<dbReference type="AlphaFoldDB" id="A0A6G8FKM3"/>
<dbReference type="InterPro" id="IPR041033">
    <property type="entry name" value="SpaA_PFL_dom_1"/>
</dbReference>
<evidence type="ECO:0000313" key="6">
    <source>
        <dbReference type="Proteomes" id="UP000501387"/>
    </source>
</evidence>
<dbReference type="Gene3D" id="2.60.40.10">
    <property type="entry name" value="Immunoglobulins"/>
    <property type="match status" value="2"/>
</dbReference>
<dbReference type="InterPro" id="IPR013783">
    <property type="entry name" value="Ig-like_fold"/>
</dbReference>
<keyword evidence="6" id="KW-1185">Reference proteome</keyword>
<feature type="compositionally biased region" description="Low complexity" evidence="1">
    <location>
        <begin position="358"/>
        <end position="368"/>
    </location>
</feature>
<name>A0A6G8FKM3_9MICO</name>
<dbReference type="KEGG" id="lins:G7067_12465"/>
<protein>
    <submittedName>
        <fullName evidence="5">Uncharacterized protein</fullName>
    </submittedName>
</protein>
<dbReference type="Pfam" id="PF19407">
    <property type="entry name" value="DUF5979"/>
    <property type="match status" value="1"/>
</dbReference>
<dbReference type="Pfam" id="PF17802">
    <property type="entry name" value="SpaA"/>
    <property type="match status" value="1"/>
</dbReference>
<keyword evidence="2" id="KW-0472">Membrane</keyword>
<reference evidence="5 6" key="1">
    <citation type="submission" date="2020-03" db="EMBL/GenBank/DDBJ databases">
        <title>Leucobacter sp. nov., isolated from beetles.</title>
        <authorList>
            <person name="Hyun D.-W."/>
            <person name="Bae J.-W."/>
        </authorList>
    </citation>
    <scope>NUCLEOTIDE SEQUENCE [LARGE SCALE GENOMIC DNA]</scope>
    <source>
        <strain evidence="5 6">HDW9B</strain>
    </source>
</reference>
<evidence type="ECO:0000259" key="4">
    <source>
        <dbReference type="Pfam" id="PF19407"/>
    </source>
</evidence>
<organism evidence="5 6">
    <name type="scientific">Leucobacter insecticola</name>
    <dbReference type="NCBI Taxonomy" id="2714934"/>
    <lineage>
        <taxon>Bacteria</taxon>
        <taxon>Bacillati</taxon>
        <taxon>Actinomycetota</taxon>
        <taxon>Actinomycetes</taxon>
        <taxon>Micrococcales</taxon>
        <taxon>Microbacteriaceae</taxon>
        <taxon>Leucobacter</taxon>
    </lineage>
</organism>
<feature type="domain" description="SpaA-like prealbumin fold" evidence="3">
    <location>
        <begin position="2"/>
        <end position="42"/>
    </location>
</feature>
<dbReference type="GO" id="GO:0005975">
    <property type="term" value="P:carbohydrate metabolic process"/>
    <property type="evidence" value="ECO:0007669"/>
    <property type="project" value="UniProtKB-ARBA"/>
</dbReference>
<keyword evidence="2" id="KW-1133">Transmembrane helix</keyword>
<evidence type="ECO:0000259" key="3">
    <source>
        <dbReference type="Pfam" id="PF17802"/>
    </source>
</evidence>
<feature type="domain" description="DUF5979" evidence="4">
    <location>
        <begin position="245"/>
        <end position="333"/>
    </location>
</feature>
<evidence type="ECO:0000313" key="5">
    <source>
        <dbReference type="EMBL" id="QIM17030.1"/>
    </source>
</evidence>
<dbReference type="RefSeq" id="WP_166324913.1">
    <property type="nucleotide sequence ID" value="NZ_CP049934.1"/>
</dbReference>
<keyword evidence="2" id="KW-0812">Transmembrane</keyword>
<evidence type="ECO:0000256" key="2">
    <source>
        <dbReference type="SAM" id="Phobius"/>
    </source>
</evidence>
<dbReference type="Proteomes" id="UP000501387">
    <property type="component" value="Chromosome"/>
</dbReference>
<gene>
    <name evidence="5" type="ORF">G7067_12465</name>
</gene>
<dbReference type="EMBL" id="CP049934">
    <property type="protein sequence ID" value="QIM17030.1"/>
    <property type="molecule type" value="Genomic_DNA"/>
</dbReference>
<dbReference type="InterPro" id="IPR046022">
    <property type="entry name" value="DUF5979"/>
</dbReference>
<accession>A0A6G8FKM3</accession>
<sequence>MQNLPYGTYTITEIYQPDGYALSAAPTTVTVASGSENATVSVSHTRGANLPYGDTFSPDLDVKITADTDLAAYAGQVITFTIDITNTGNTVLNGFDAGFHRFSASSDVKDNPYNDLPGSPTANSSISDDYIKSIDGCVSQRFLAPGESVSCQVQYAVAEADLHWASNRDANDDYDLTCTIMFSDWFTAWDRYNTQFNQTTATGENLRENPATYETRNRVVNGDTIQIRTPCYREPTQQADDAILEINNSLSGDGADEAQGPFIVEVDCVINGTSLPGFPRTVIFDSPGSQQITVEAGATCRLTSIDRGNASGASITTNDVVMESGKTASVTVDHVFGSSTVPPSGSAVLPAQGGNQGPAGAAASAGSADSQSEQTLAVTGAPIAAYLSAGSIATLLGGALLIAVRRRPPLSFRVSRCQ</sequence>
<evidence type="ECO:0000256" key="1">
    <source>
        <dbReference type="SAM" id="MobiDB-lite"/>
    </source>
</evidence>
<proteinExistence type="predicted"/>
<feature type="region of interest" description="Disordered" evidence="1">
    <location>
        <begin position="343"/>
        <end position="368"/>
    </location>
</feature>
<feature type="transmembrane region" description="Helical" evidence="2">
    <location>
        <begin position="383"/>
        <end position="404"/>
    </location>
</feature>